<evidence type="ECO:0000313" key="1">
    <source>
        <dbReference type="EMBL" id="KKL52336.1"/>
    </source>
</evidence>
<sequence length="69" mass="7508">MNQSQPDLMYTKLELQPITIREASKFIADHHRHHLPPQGTKFAVAVASGGELTGVATVGRPVARMLDDG</sequence>
<dbReference type="EMBL" id="LAZR01031931">
    <property type="protein sequence ID" value="KKL52336.1"/>
    <property type="molecule type" value="Genomic_DNA"/>
</dbReference>
<protein>
    <submittedName>
        <fullName evidence="1">Uncharacterized protein</fullName>
    </submittedName>
</protein>
<dbReference type="NCBIfam" id="NF045478">
    <property type="entry name" value="XF1762_fam"/>
    <property type="match status" value="1"/>
</dbReference>
<dbReference type="AlphaFoldDB" id="A0A0F9DF07"/>
<comment type="caution">
    <text evidence="1">The sequence shown here is derived from an EMBL/GenBank/DDBJ whole genome shotgun (WGS) entry which is preliminary data.</text>
</comment>
<organism evidence="1">
    <name type="scientific">marine sediment metagenome</name>
    <dbReference type="NCBI Taxonomy" id="412755"/>
    <lineage>
        <taxon>unclassified sequences</taxon>
        <taxon>metagenomes</taxon>
        <taxon>ecological metagenomes</taxon>
    </lineage>
</organism>
<gene>
    <name evidence="1" type="ORF">LCGC14_2286460</name>
</gene>
<proteinExistence type="predicted"/>
<dbReference type="InterPro" id="IPR053780">
    <property type="entry name" value="Gp66-like"/>
</dbReference>
<accession>A0A0F9DF07</accession>
<name>A0A0F9DF07_9ZZZZ</name>
<reference evidence="1" key="1">
    <citation type="journal article" date="2015" name="Nature">
        <title>Complex archaea that bridge the gap between prokaryotes and eukaryotes.</title>
        <authorList>
            <person name="Spang A."/>
            <person name="Saw J.H."/>
            <person name="Jorgensen S.L."/>
            <person name="Zaremba-Niedzwiedzka K."/>
            <person name="Martijn J."/>
            <person name="Lind A.E."/>
            <person name="van Eijk R."/>
            <person name="Schleper C."/>
            <person name="Guy L."/>
            <person name="Ettema T.J."/>
        </authorList>
    </citation>
    <scope>NUCLEOTIDE SEQUENCE</scope>
</reference>